<keyword evidence="2" id="KW-1133">Transmembrane helix</keyword>
<keyword evidence="2" id="KW-0472">Membrane</keyword>
<comment type="similarity">
    <text evidence="1">Belongs to the peptidase A24 family.</text>
</comment>
<organism evidence="4 5">
    <name type="scientific">Actinokineospora fastidiosa</name>
    <dbReference type="NCBI Taxonomy" id="1816"/>
    <lineage>
        <taxon>Bacteria</taxon>
        <taxon>Bacillati</taxon>
        <taxon>Actinomycetota</taxon>
        <taxon>Actinomycetes</taxon>
        <taxon>Pseudonocardiales</taxon>
        <taxon>Pseudonocardiaceae</taxon>
        <taxon>Actinokineospora</taxon>
    </lineage>
</organism>
<comment type="caution">
    <text evidence="4">The sequence shown here is derived from an EMBL/GenBank/DDBJ whole genome shotgun (WGS) entry which is preliminary data.</text>
</comment>
<feature type="domain" description="Prepilin type IV endopeptidase peptidase" evidence="3">
    <location>
        <begin position="89"/>
        <end position="199"/>
    </location>
</feature>
<dbReference type="GO" id="GO:0004190">
    <property type="term" value="F:aspartic-type endopeptidase activity"/>
    <property type="evidence" value="ECO:0007669"/>
    <property type="project" value="InterPro"/>
</dbReference>
<feature type="transmembrane region" description="Helical" evidence="2">
    <location>
        <begin position="112"/>
        <end position="130"/>
    </location>
</feature>
<dbReference type="GO" id="GO:0005886">
    <property type="term" value="C:plasma membrane"/>
    <property type="evidence" value="ECO:0007669"/>
    <property type="project" value="TreeGrafter"/>
</dbReference>
<protein>
    <recommendedName>
        <fullName evidence="3">Prepilin type IV endopeptidase peptidase domain-containing protein</fullName>
    </recommendedName>
</protein>
<dbReference type="InterPro" id="IPR050882">
    <property type="entry name" value="Prepilin_peptidase/N-MTase"/>
</dbReference>
<keyword evidence="5" id="KW-1185">Reference proteome</keyword>
<reference evidence="4" key="2">
    <citation type="submission" date="2020-09" db="EMBL/GenBank/DDBJ databases">
        <authorList>
            <person name="Sun Q."/>
            <person name="Ohkuma M."/>
        </authorList>
    </citation>
    <scope>NUCLEOTIDE SEQUENCE</scope>
    <source>
        <strain evidence="4">JCM 3276</strain>
    </source>
</reference>
<gene>
    <name evidence="4" type="ORF">GCM10010171_64280</name>
</gene>
<sequence>MRTGLLVGLLGVTAMAVALLVAEPAVAVVLAVLGGGAAGVAARLLVSALPRGTPVPPGPCEVATAALWAVITAQWAAGGLPGWWVPTACVLTWVAVPLVLVDIRHRRLPDALTLGALPLLAAALAVAAVAGGGGEVAVRAVLGAVGFFAVHAVIAWVRPGSLGGGDVKLALMVGAVLGVVGVEALLVALVGASLVTLALIAAVPRWRSGAPHGPGMLGAACALVIVGM</sequence>
<evidence type="ECO:0000259" key="3">
    <source>
        <dbReference type="Pfam" id="PF01478"/>
    </source>
</evidence>
<dbReference type="Proteomes" id="UP000660680">
    <property type="component" value="Unassembled WGS sequence"/>
</dbReference>
<evidence type="ECO:0000256" key="2">
    <source>
        <dbReference type="SAM" id="Phobius"/>
    </source>
</evidence>
<dbReference type="EMBL" id="BMRB01000013">
    <property type="protein sequence ID" value="GGS60521.1"/>
    <property type="molecule type" value="Genomic_DNA"/>
</dbReference>
<dbReference type="Gene3D" id="1.20.120.1220">
    <property type="match status" value="1"/>
</dbReference>
<dbReference type="PANTHER" id="PTHR30487">
    <property type="entry name" value="TYPE 4 PREPILIN-LIKE PROTEINS LEADER PEPTIDE-PROCESSING ENZYME"/>
    <property type="match status" value="1"/>
</dbReference>
<feature type="transmembrane region" description="Helical" evidence="2">
    <location>
        <begin position="169"/>
        <end position="202"/>
    </location>
</feature>
<dbReference type="InterPro" id="IPR000045">
    <property type="entry name" value="Prepilin_IV_endopep_pep"/>
</dbReference>
<reference evidence="4" key="1">
    <citation type="journal article" date="2014" name="Int. J. Syst. Evol. Microbiol.">
        <title>Complete genome sequence of Corynebacterium casei LMG S-19264T (=DSM 44701T), isolated from a smear-ripened cheese.</title>
        <authorList>
            <consortium name="US DOE Joint Genome Institute (JGI-PGF)"/>
            <person name="Walter F."/>
            <person name="Albersmeier A."/>
            <person name="Kalinowski J."/>
            <person name="Ruckert C."/>
        </authorList>
    </citation>
    <scope>NUCLEOTIDE SEQUENCE</scope>
    <source>
        <strain evidence="4">JCM 3276</strain>
    </source>
</reference>
<evidence type="ECO:0000256" key="1">
    <source>
        <dbReference type="ARBA" id="ARBA00005801"/>
    </source>
</evidence>
<accession>A0A918GTK3</accession>
<name>A0A918GTK3_9PSEU</name>
<feature type="transmembrane region" description="Helical" evidence="2">
    <location>
        <begin position="83"/>
        <end position="100"/>
    </location>
</feature>
<evidence type="ECO:0000313" key="4">
    <source>
        <dbReference type="EMBL" id="GGS60521.1"/>
    </source>
</evidence>
<keyword evidence="2" id="KW-0812">Transmembrane</keyword>
<feature type="transmembrane region" description="Helical" evidence="2">
    <location>
        <begin position="136"/>
        <end position="157"/>
    </location>
</feature>
<dbReference type="AlphaFoldDB" id="A0A918GTK3"/>
<evidence type="ECO:0000313" key="5">
    <source>
        <dbReference type="Proteomes" id="UP000660680"/>
    </source>
</evidence>
<dbReference type="PANTHER" id="PTHR30487:SF0">
    <property type="entry name" value="PREPILIN LEADER PEPTIDASE_N-METHYLTRANSFERASE-RELATED"/>
    <property type="match status" value="1"/>
</dbReference>
<dbReference type="Pfam" id="PF01478">
    <property type="entry name" value="Peptidase_A24"/>
    <property type="match status" value="1"/>
</dbReference>
<proteinExistence type="inferred from homology"/>
<dbReference type="GO" id="GO:0006465">
    <property type="term" value="P:signal peptide processing"/>
    <property type="evidence" value="ECO:0007669"/>
    <property type="project" value="TreeGrafter"/>
</dbReference>
<feature type="transmembrane region" description="Helical" evidence="2">
    <location>
        <begin position="26"/>
        <end position="46"/>
    </location>
</feature>